<dbReference type="CDD" id="cd12841">
    <property type="entry name" value="TM_EphA1"/>
    <property type="match status" value="1"/>
</dbReference>
<dbReference type="Pfam" id="PF00047">
    <property type="entry name" value="ig"/>
    <property type="match status" value="1"/>
</dbReference>
<dbReference type="InterPro" id="IPR013151">
    <property type="entry name" value="Immunoglobulin_dom"/>
</dbReference>
<gene>
    <name evidence="4" type="ORF">NEMVEDRAFT_v1g248693</name>
</gene>
<feature type="region of interest" description="Disordered" evidence="1">
    <location>
        <begin position="68"/>
        <end position="104"/>
    </location>
</feature>
<dbReference type="SUPFAM" id="SSF48726">
    <property type="entry name" value="Immunoglobulin"/>
    <property type="match status" value="1"/>
</dbReference>
<proteinExistence type="predicted"/>
<evidence type="ECO:0000313" key="4">
    <source>
        <dbReference type="EMBL" id="EDO29231.1"/>
    </source>
</evidence>
<keyword evidence="2" id="KW-0812">Transmembrane</keyword>
<feature type="compositionally biased region" description="Low complexity" evidence="1">
    <location>
        <begin position="80"/>
        <end position="92"/>
    </location>
</feature>
<sequence length="143" mass="15025">MYDDAFASWSSVVDCPERYKGRISREQVATLVIKNVTETDAGNYSCEISVNVGNPKIAYISLTVNDPPTSPPMTNQSIATTTGLPQGVTTTQAPTGPDSTPAPSTGLSGGAIAGIVVGCLVFVAIVVGIIWWKKRPRVLLGMV</sequence>
<feature type="compositionally biased region" description="Polar residues" evidence="1">
    <location>
        <begin position="93"/>
        <end position="104"/>
    </location>
</feature>
<feature type="domain" description="Immunoglobulin-like beta-sandwich" evidence="3">
    <location>
        <begin position="23"/>
        <end position="55"/>
    </location>
</feature>
<feature type="transmembrane region" description="Helical" evidence="2">
    <location>
        <begin position="111"/>
        <end position="132"/>
    </location>
</feature>
<dbReference type="InterPro" id="IPR013783">
    <property type="entry name" value="Ig-like_fold"/>
</dbReference>
<reference evidence="4 5" key="1">
    <citation type="journal article" date="2007" name="Science">
        <title>Sea anemone genome reveals ancestral eumetazoan gene repertoire and genomic organization.</title>
        <authorList>
            <person name="Putnam N.H."/>
            <person name="Srivastava M."/>
            <person name="Hellsten U."/>
            <person name="Dirks B."/>
            <person name="Chapman J."/>
            <person name="Salamov A."/>
            <person name="Terry A."/>
            <person name="Shapiro H."/>
            <person name="Lindquist E."/>
            <person name="Kapitonov V.V."/>
            <person name="Jurka J."/>
            <person name="Genikhovich G."/>
            <person name="Grigoriev I.V."/>
            <person name="Lucas S.M."/>
            <person name="Steele R.E."/>
            <person name="Finnerty J.R."/>
            <person name="Technau U."/>
            <person name="Martindale M.Q."/>
            <person name="Rokhsar D.S."/>
        </authorList>
    </citation>
    <scope>NUCLEOTIDE SEQUENCE [LARGE SCALE GENOMIC DNA]</scope>
    <source>
        <strain evidence="5">CH2 X CH6</strain>
    </source>
</reference>
<evidence type="ECO:0000313" key="5">
    <source>
        <dbReference type="Proteomes" id="UP000001593"/>
    </source>
</evidence>
<protein>
    <recommendedName>
        <fullName evidence="3">Immunoglobulin-like beta-sandwich domain-containing protein</fullName>
    </recommendedName>
</protein>
<dbReference type="HOGENOM" id="CLU_1808492_0_0_1"/>
<dbReference type="Gene3D" id="2.60.40.10">
    <property type="entry name" value="Immunoglobulins"/>
    <property type="match status" value="1"/>
</dbReference>
<organism evidence="4 5">
    <name type="scientific">Nematostella vectensis</name>
    <name type="common">Starlet sea anemone</name>
    <dbReference type="NCBI Taxonomy" id="45351"/>
    <lineage>
        <taxon>Eukaryota</taxon>
        <taxon>Metazoa</taxon>
        <taxon>Cnidaria</taxon>
        <taxon>Anthozoa</taxon>
        <taxon>Hexacorallia</taxon>
        <taxon>Actiniaria</taxon>
        <taxon>Edwardsiidae</taxon>
        <taxon>Nematostella</taxon>
    </lineage>
</organism>
<name>A7T483_NEMVE</name>
<evidence type="ECO:0000259" key="3">
    <source>
        <dbReference type="Pfam" id="PF00047"/>
    </source>
</evidence>
<dbReference type="EMBL" id="DS470801">
    <property type="protein sequence ID" value="EDO29231.1"/>
    <property type="molecule type" value="Genomic_DNA"/>
</dbReference>
<dbReference type="AlphaFoldDB" id="A7T483"/>
<feature type="compositionally biased region" description="Polar residues" evidence="1">
    <location>
        <begin position="68"/>
        <end position="79"/>
    </location>
</feature>
<evidence type="ECO:0000256" key="1">
    <source>
        <dbReference type="SAM" id="MobiDB-lite"/>
    </source>
</evidence>
<accession>A7T483</accession>
<dbReference type="PANTHER" id="PTHR16861:SF4">
    <property type="entry name" value="SH3 DOMAIN PROTEIN (AFU_ORTHOLOGUE AFUA_1G13610)"/>
    <property type="match status" value="1"/>
</dbReference>
<dbReference type="InParanoid" id="A7T483"/>
<dbReference type="PANTHER" id="PTHR16861">
    <property type="entry name" value="GLYCOPROTEIN 38"/>
    <property type="match status" value="1"/>
</dbReference>
<dbReference type="Proteomes" id="UP000001593">
    <property type="component" value="Unassembled WGS sequence"/>
</dbReference>
<keyword evidence="2" id="KW-0472">Membrane</keyword>
<keyword evidence="2" id="KW-1133">Transmembrane helix</keyword>
<keyword evidence="5" id="KW-1185">Reference proteome</keyword>
<evidence type="ECO:0000256" key="2">
    <source>
        <dbReference type="SAM" id="Phobius"/>
    </source>
</evidence>
<dbReference type="InterPro" id="IPR036179">
    <property type="entry name" value="Ig-like_dom_sf"/>
</dbReference>